<accession>A0ABQ4Q5W3</accession>
<comment type="caution">
    <text evidence="2">The sequence shown here is derived from an EMBL/GenBank/DDBJ whole genome shotgun (WGS) entry which is preliminary data.</text>
</comment>
<dbReference type="RefSeq" id="WP_220808739.1">
    <property type="nucleotide sequence ID" value="NZ_BPMK01000010.1"/>
</dbReference>
<gene>
    <name evidence="2" type="ORF">NCCP691_24480</name>
</gene>
<dbReference type="EMBL" id="BPMK01000010">
    <property type="protein sequence ID" value="GIZ52434.1"/>
    <property type="molecule type" value="Genomic_DNA"/>
</dbReference>
<evidence type="ECO:0000313" key="2">
    <source>
        <dbReference type="EMBL" id="GIZ52434.1"/>
    </source>
</evidence>
<feature type="compositionally biased region" description="Basic and acidic residues" evidence="1">
    <location>
        <begin position="209"/>
        <end position="219"/>
    </location>
</feature>
<reference evidence="2 3" key="1">
    <citation type="journal article" date="2022" name="Int. J. Syst. Evol. Microbiol.">
        <title>Noviherbaspirillum aridicola sp. nov., isolated from an arid soil in Pakistan.</title>
        <authorList>
            <person name="Khan I.U."/>
            <person name="Saqib M."/>
            <person name="Amin A."/>
            <person name="Hussain F."/>
            <person name="Li L."/>
            <person name="Liu Y.H."/>
            <person name="Fang B.Z."/>
            <person name="Ahmed I."/>
            <person name="Li W.J."/>
        </authorList>
    </citation>
    <scope>NUCLEOTIDE SEQUENCE [LARGE SCALE GENOMIC DNA]</scope>
    <source>
        <strain evidence="2 3">NCCP-691</strain>
    </source>
</reference>
<evidence type="ECO:0000256" key="1">
    <source>
        <dbReference type="SAM" id="MobiDB-lite"/>
    </source>
</evidence>
<keyword evidence="3" id="KW-1185">Reference proteome</keyword>
<dbReference type="Proteomes" id="UP000887222">
    <property type="component" value="Unassembled WGS sequence"/>
</dbReference>
<name>A0ABQ4Q5W3_9BURK</name>
<protein>
    <recommendedName>
        <fullName evidence="4">MSHA biogenesis protein MshI</fullName>
    </recommendedName>
</protein>
<dbReference type="InterPro" id="IPR007813">
    <property type="entry name" value="PilN"/>
</dbReference>
<organism evidence="2 3">
    <name type="scientific">Noviherbaspirillum aridicola</name>
    <dbReference type="NCBI Taxonomy" id="2849687"/>
    <lineage>
        <taxon>Bacteria</taxon>
        <taxon>Pseudomonadati</taxon>
        <taxon>Pseudomonadota</taxon>
        <taxon>Betaproteobacteria</taxon>
        <taxon>Burkholderiales</taxon>
        <taxon>Oxalobacteraceae</taxon>
        <taxon>Noviherbaspirillum</taxon>
    </lineage>
</organism>
<sequence length="219" mass="23789">MSQQINLFNPIFLKQKKYFSAITMLQALGLLLAGTLVLSVWAAYQARMLRGEAEASAAQLALAKSQLTQLTAQASTRQKSSVLEEEVRAGESELKALQQVFDILRSGDLGNTRGYSEYMAAFARQSVNGVWLTGFALEGAGREIALQGRTLQPELVPAYIAQLAREPVLQGKSFSALEMREATAPGEGERAGRPLGWHEFSLRSQPGGGKEETTDAGRK</sequence>
<evidence type="ECO:0000313" key="3">
    <source>
        <dbReference type="Proteomes" id="UP000887222"/>
    </source>
</evidence>
<evidence type="ECO:0008006" key="4">
    <source>
        <dbReference type="Google" id="ProtNLM"/>
    </source>
</evidence>
<feature type="region of interest" description="Disordered" evidence="1">
    <location>
        <begin position="181"/>
        <end position="219"/>
    </location>
</feature>
<dbReference type="Pfam" id="PF05137">
    <property type="entry name" value="PilN"/>
    <property type="match status" value="1"/>
</dbReference>
<proteinExistence type="predicted"/>